<proteinExistence type="predicted"/>
<name>A0A9Q0ND38_9DIPT</name>
<protein>
    <submittedName>
        <fullName evidence="1">Uncharacterized protein</fullName>
    </submittedName>
</protein>
<dbReference type="EMBL" id="WJQU01000001">
    <property type="protein sequence ID" value="KAJ6647908.1"/>
    <property type="molecule type" value="Genomic_DNA"/>
</dbReference>
<reference evidence="1" key="1">
    <citation type="submission" date="2022-07" db="EMBL/GenBank/DDBJ databases">
        <authorList>
            <person name="Trinca V."/>
            <person name="Uliana J.V.C."/>
            <person name="Torres T.T."/>
            <person name="Ward R.J."/>
            <person name="Monesi N."/>
        </authorList>
    </citation>
    <scope>NUCLEOTIDE SEQUENCE</scope>
    <source>
        <strain evidence="1">HSMRA1968</strain>
        <tissue evidence="1">Whole embryos</tissue>
    </source>
</reference>
<dbReference type="PANTHER" id="PTHR31649:SF10">
    <property type="entry name" value="IP19903P-RELATED"/>
    <property type="match status" value="1"/>
</dbReference>
<sequence length="170" mass="18591">MPYSWSPSSVHSSLPPDALYAGSDSDGSQIFLGRSFFQGDLLPCKIIPNKNAAYVSYDGGEHFVETYEVLSGQGFEWILTEGSIPDGAFEIGYSKSGEQLLVGRIHFEGSLTPGKIHRSHGCLYIPYGGVEHSFQSNFEVLILNTVPINPPPDQPDEPEQPDQCCCCSLM</sequence>
<evidence type="ECO:0000313" key="2">
    <source>
        <dbReference type="Proteomes" id="UP001151699"/>
    </source>
</evidence>
<dbReference type="InterPro" id="IPR006616">
    <property type="entry name" value="DM9_repeat"/>
</dbReference>
<dbReference type="Pfam" id="PF11901">
    <property type="entry name" value="DM9"/>
    <property type="match status" value="1"/>
</dbReference>
<evidence type="ECO:0000313" key="1">
    <source>
        <dbReference type="EMBL" id="KAJ6647908.1"/>
    </source>
</evidence>
<dbReference type="Proteomes" id="UP001151699">
    <property type="component" value="Chromosome A"/>
</dbReference>
<dbReference type="AlphaFoldDB" id="A0A9Q0ND38"/>
<organism evidence="1 2">
    <name type="scientific">Pseudolycoriella hygida</name>
    <dbReference type="NCBI Taxonomy" id="35572"/>
    <lineage>
        <taxon>Eukaryota</taxon>
        <taxon>Metazoa</taxon>
        <taxon>Ecdysozoa</taxon>
        <taxon>Arthropoda</taxon>
        <taxon>Hexapoda</taxon>
        <taxon>Insecta</taxon>
        <taxon>Pterygota</taxon>
        <taxon>Neoptera</taxon>
        <taxon>Endopterygota</taxon>
        <taxon>Diptera</taxon>
        <taxon>Nematocera</taxon>
        <taxon>Sciaroidea</taxon>
        <taxon>Sciaridae</taxon>
        <taxon>Pseudolycoriella</taxon>
    </lineage>
</organism>
<accession>A0A9Q0ND38</accession>
<keyword evidence="2" id="KW-1185">Reference proteome</keyword>
<comment type="caution">
    <text evidence="1">The sequence shown here is derived from an EMBL/GenBank/DDBJ whole genome shotgun (WGS) entry which is preliminary data.</text>
</comment>
<dbReference type="OrthoDB" id="1925699at2759"/>
<dbReference type="PANTHER" id="PTHR31649">
    <property type="entry name" value="AGAP009604-PA"/>
    <property type="match status" value="1"/>
</dbReference>
<dbReference type="SMART" id="SM00696">
    <property type="entry name" value="DM9"/>
    <property type="match status" value="2"/>
</dbReference>
<gene>
    <name evidence="1" type="ORF">Bhyg_03132</name>
</gene>